<proteinExistence type="predicted"/>
<comment type="caution">
    <text evidence="1">The sequence shown here is derived from an EMBL/GenBank/DDBJ whole genome shotgun (WGS) entry which is preliminary data.</text>
</comment>
<dbReference type="OrthoDB" id="1939000at2759"/>
<protein>
    <submittedName>
        <fullName evidence="1">Uncharacterized protein</fullName>
    </submittedName>
</protein>
<dbReference type="STRING" id="133385.A0A2T9Y2H0"/>
<keyword evidence="2" id="KW-1185">Reference proteome</keyword>
<sequence length="171" mass="19610">MTSQVQLTNSISLVQIEKFRGEEIGADLAKWAKLILTYFEREQHLPEKHIITNSITVTGSLDDYISEKEKIVGSENIDGNFEIMLYFINDLDKTILKAVLDINSRTFDKAKNEPQYEKMDINALVARIKKKSKDIASFSIKRVYKPKIVFAAPTNNRAFINVNSQAENIYF</sequence>
<gene>
    <name evidence="1" type="ORF">BB561_006664</name>
</gene>
<dbReference type="EMBL" id="MBFR01000650">
    <property type="protein sequence ID" value="PVU86546.1"/>
    <property type="molecule type" value="Genomic_DNA"/>
</dbReference>
<reference evidence="1 2" key="1">
    <citation type="journal article" date="2018" name="MBio">
        <title>Comparative Genomics Reveals the Core Gene Toolbox for the Fungus-Insect Symbiosis.</title>
        <authorList>
            <person name="Wang Y."/>
            <person name="Stata M."/>
            <person name="Wang W."/>
            <person name="Stajich J.E."/>
            <person name="White M.M."/>
            <person name="Moncalvo J.M."/>
        </authorList>
    </citation>
    <scope>NUCLEOTIDE SEQUENCE [LARGE SCALE GENOMIC DNA]</scope>
    <source>
        <strain evidence="1 2">SWE-8-4</strain>
    </source>
</reference>
<dbReference type="Proteomes" id="UP000245383">
    <property type="component" value="Unassembled WGS sequence"/>
</dbReference>
<evidence type="ECO:0000313" key="2">
    <source>
        <dbReference type="Proteomes" id="UP000245383"/>
    </source>
</evidence>
<organism evidence="1 2">
    <name type="scientific">Smittium simulii</name>
    <dbReference type="NCBI Taxonomy" id="133385"/>
    <lineage>
        <taxon>Eukaryota</taxon>
        <taxon>Fungi</taxon>
        <taxon>Fungi incertae sedis</taxon>
        <taxon>Zoopagomycota</taxon>
        <taxon>Kickxellomycotina</taxon>
        <taxon>Harpellomycetes</taxon>
        <taxon>Harpellales</taxon>
        <taxon>Legeriomycetaceae</taxon>
        <taxon>Smittium</taxon>
    </lineage>
</organism>
<evidence type="ECO:0000313" key="1">
    <source>
        <dbReference type="EMBL" id="PVU86546.1"/>
    </source>
</evidence>
<accession>A0A2T9Y2H0</accession>
<name>A0A2T9Y2H0_9FUNG</name>
<dbReference type="AlphaFoldDB" id="A0A2T9Y2H0"/>